<reference evidence="2" key="1">
    <citation type="journal article" date="2019" name="Int. J. Syst. Evol. Microbiol.">
        <title>The Global Catalogue of Microorganisms (GCM) 10K type strain sequencing project: providing services to taxonomists for standard genome sequencing and annotation.</title>
        <authorList>
            <consortium name="The Broad Institute Genomics Platform"/>
            <consortium name="The Broad Institute Genome Sequencing Center for Infectious Disease"/>
            <person name="Wu L."/>
            <person name="Ma J."/>
        </authorList>
    </citation>
    <scope>NUCLEOTIDE SEQUENCE [LARGE SCALE GENOMIC DNA]</scope>
    <source>
        <strain evidence="2">JCM 31696</strain>
    </source>
</reference>
<gene>
    <name evidence="1" type="ORF">ACFQ07_12315</name>
</gene>
<accession>A0ABW3CGD7</accession>
<dbReference type="Proteomes" id="UP001597083">
    <property type="component" value="Unassembled WGS sequence"/>
</dbReference>
<protein>
    <submittedName>
        <fullName evidence="1">Uncharacterized protein</fullName>
    </submittedName>
</protein>
<feature type="non-terminal residue" evidence="1">
    <location>
        <position position="1"/>
    </location>
</feature>
<evidence type="ECO:0000313" key="1">
    <source>
        <dbReference type="EMBL" id="MFD0853014.1"/>
    </source>
</evidence>
<proteinExistence type="predicted"/>
<sequence>AAAASLNTARSVKLKGDFSYASDNLQGEVTVTRGGHATGTVNWNGDNVTLLAADRKVFVKAPKSYWTSKLSSLSSNSFLKDGDQWGRVRDSELSLRFDSHLTPSALTTRLRQVSRYNITETETTVQGQKAYRIRSSLYTVYISENDELLRYESTVSPRVRADVEAQSSSDTTATINQMRSTIDEFGDAFDAGRTPRNVAKPEFVSCSRGGQPCTVRVR</sequence>
<evidence type="ECO:0000313" key="2">
    <source>
        <dbReference type="Proteomes" id="UP001597083"/>
    </source>
</evidence>
<feature type="non-terminal residue" evidence="1">
    <location>
        <position position="218"/>
    </location>
</feature>
<organism evidence="1 2">
    <name type="scientific">Actinomadura adrarensis</name>
    <dbReference type="NCBI Taxonomy" id="1819600"/>
    <lineage>
        <taxon>Bacteria</taxon>
        <taxon>Bacillati</taxon>
        <taxon>Actinomycetota</taxon>
        <taxon>Actinomycetes</taxon>
        <taxon>Streptosporangiales</taxon>
        <taxon>Thermomonosporaceae</taxon>
        <taxon>Actinomadura</taxon>
    </lineage>
</organism>
<name>A0ABW3CGD7_9ACTN</name>
<keyword evidence="2" id="KW-1185">Reference proteome</keyword>
<dbReference type="EMBL" id="JBHTIR010001818">
    <property type="protein sequence ID" value="MFD0853014.1"/>
    <property type="molecule type" value="Genomic_DNA"/>
</dbReference>
<comment type="caution">
    <text evidence="1">The sequence shown here is derived from an EMBL/GenBank/DDBJ whole genome shotgun (WGS) entry which is preliminary data.</text>
</comment>